<dbReference type="Pfam" id="PF23562">
    <property type="entry name" value="AMP-binding_C_3"/>
    <property type="match status" value="1"/>
</dbReference>
<comment type="caution">
    <text evidence="1">The sequence shown here is derived from an EMBL/GenBank/DDBJ whole genome shotgun (WGS) entry which is preliminary data.</text>
</comment>
<evidence type="ECO:0000313" key="1">
    <source>
        <dbReference type="EMBL" id="GJJ09099.1"/>
    </source>
</evidence>
<dbReference type="EMBL" id="BPWL01000004">
    <property type="protein sequence ID" value="GJJ09099.1"/>
    <property type="molecule type" value="Genomic_DNA"/>
</dbReference>
<keyword evidence="2" id="KW-1185">Reference proteome</keyword>
<accession>A0AAV5A8N3</accession>
<protein>
    <submittedName>
        <fullName evidence="1">Uncharacterized protein</fullName>
    </submittedName>
</protein>
<organism evidence="1 2">
    <name type="scientific">Clathrus columnatus</name>
    <dbReference type="NCBI Taxonomy" id="1419009"/>
    <lineage>
        <taxon>Eukaryota</taxon>
        <taxon>Fungi</taxon>
        <taxon>Dikarya</taxon>
        <taxon>Basidiomycota</taxon>
        <taxon>Agaricomycotina</taxon>
        <taxon>Agaricomycetes</taxon>
        <taxon>Phallomycetidae</taxon>
        <taxon>Phallales</taxon>
        <taxon>Clathraceae</taxon>
        <taxon>Clathrus</taxon>
    </lineage>
</organism>
<proteinExistence type="predicted"/>
<dbReference type="SUPFAM" id="SSF56801">
    <property type="entry name" value="Acetyl-CoA synthetase-like"/>
    <property type="match status" value="1"/>
</dbReference>
<dbReference type="Proteomes" id="UP001050691">
    <property type="component" value="Unassembled WGS sequence"/>
</dbReference>
<reference evidence="1" key="1">
    <citation type="submission" date="2021-10" db="EMBL/GenBank/DDBJ databases">
        <title>De novo Genome Assembly of Clathrus columnatus (Basidiomycota, Fungi) Using Illumina and Nanopore Sequence Data.</title>
        <authorList>
            <person name="Ogiso-Tanaka E."/>
            <person name="Itagaki H."/>
            <person name="Hosoya T."/>
            <person name="Hosaka K."/>
        </authorList>
    </citation>
    <scope>NUCLEOTIDE SEQUENCE</scope>
    <source>
        <strain evidence="1">MO-923</strain>
    </source>
</reference>
<dbReference type="AlphaFoldDB" id="A0AAV5A8N3"/>
<evidence type="ECO:0000313" key="2">
    <source>
        <dbReference type="Proteomes" id="UP001050691"/>
    </source>
</evidence>
<name>A0AAV5A8N3_9AGAM</name>
<sequence>MLDVIEKAKTSTLLAEKLRTLNSLTFAGGPLSERAIEWAVGMDIRIVVRLNRNCPPAPFRNPTDGKYHTKDLFEPVDDGYIFRGRRDDIMIMEDSSNCDAKYLEDKIAYVCHDIISAFVVVGQGRPTPALLVEPQEELNTLSTTIFHNTLVSRLGEVNSTSYPHEKITPERIIVLPKGSLPISSLKGTVMRSKAELKFKSLLDKVYTGDSVWNEVRKMYWFFQICLRGYKYEWE</sequence>
<gene>
    <name evidence="1" type="ORF">Clacol_003321</name>
</gene>